<evidence type="ECO:0000256" key="3">
    <source>
        <dbReference type="ARBA" id="ARBA00023295"/>
    </source>
</evidence>
<dbReference type="Gene3D" id="2.60.40.1760">
    <property type="entry name" value="glycosyl hydrolase (family 31)"/>
    <property type="match status" value="1"/>
</dbReference>
<dbReference type="GO" id="GO:0004553">
    <property type="term" value="F:hydrolase activity, hydrolyzing O-glycosyl compounds"/>
    <property type="evidence" value="ECO:0007669"/>
    <property type="project" value="InterPro"/>
</dbReference>
<evidence type="ECO:0000259" key="5">
    <source>
        <dbReference type="Pfam" id="PF01055"/>
    </source>
</evidence>
<dbReference type="InterPro" id="IPR030458">
    <property type="entry name" value="Glyco_hydro_31_AS"/>
</dbReference>
<dbReference type="PROSITE" id="PS00129">
    <property type="entry name" value="GLYCOSYL_HYDROL_F31_1"/>
    <property type="match status" value="1"/>
</dbReference>
<name>A0A1H9SKF5_BUTFI</name>
<dbReference type="CDD" id="cd14752">
    <property type="entry name" value="GH31_N"/>
    <property type="match status" value="1"/>
</dbReference>
<organism evidence="8 9">
    <name type="scientific">Butyrivibrio fibrisolvens</name>
    <dbReference type="NCBI Taxonomy" id="831"/>
    <lineage>
        <taxon>Bacteria</taxon>
        <taxon>Bacillati</taxon>
        <taxon>Bacillota</taxon>
        <taxon>Clostridia</taxon>
        <taxon>Lachnospirales</taxon>
        <taxon>Lachnospiraceae</taxon>
        <taxon>Butyrivibrio</taxon>
    </lineage>
</organism>
<dbReference type="InterPro" id="IPR048395">
    <property type="entry name" value="Glyco_hydro_31_C"/>
</dbReference>
<feature type="domain" description="Glycoside hydrolase family 31 N-terminal" evidence="6">
    <location>
        <begin position="38"/>
        <end position="112"/>
    </location>
</feature>
<reference evidence="8 9" key="1">
    <citation type="submission" date="2016-10" db="EMBL/GenBank/DDBJ databases">
        <authorList>
            <person name="de Groot N.N."/>
        </authorList>
    </citation>
    <scope>NUCLEOTIDE SEQUENCE [LARGE SCALE GENOMIC DNA]</scope>
    <source>
        <strain evidence="8 9">AR40</strain>
    </source>
</reference>
<accession>A0A1H9SKF5</accession>
<dbReference type="SUPFAM" id="SSF74650">
    <property type="entry name" value="Galactose mutarotase-like"/>
    <property type="match status" value="1"/>
</dbReference>
<dbReference type="SUPFAM" id="SSF51011">
    <property type="entry name" value="Glycosyl hydrolase domain"/>
    <property type="match status" value="1"/>
</dbReference>
<dbReference type="AlphaFoldDB" id="A0A1H9SKF5"/>
<comment type="similarity">
    <text evidence="1 4">Belongs to the glycosyl hydrolase 31 family.</text>
</comment>
<dbReference type="eggNOG" id="COG1501">
    <property type="taxonomic scope" value="Bacteria"/>
</dbReference>
<dbReference type="GO" id="GO:0005975">
    <property type="term" value="P:carbohydrate metabolic process"/>
    <property type="evidence" value="ECO:0007669"/>
    <property type="project" value="InterPro"/>
</dbReference>
<sequence>MTRKYRIGNPIETDSVVQDIEVTKGEIPFFKKDDEEGMLSLSMSKKDMVFGLGETVRGINKRGWIYTSFNADDPNHTEDKRSLYASQNFLIITSDDRSLGVYVDTPGRVTFDIGYSQQDQLVISFEDFDADIYLIEAEESEASLSRSESLKNIVKEFRHLIGRSYIPPYWAFGFGQSRWSYYTEDEVREVADKYDELGIPLDMIYLDIDYMERYKDFTVDNKAFPNFPEFVDEMRKRGIHLVPIIDAGVKIEDGYDVYEEGVKEDFFVKKENGENLVAAVWPGQVHFPDFLNDKAREWFGNKYKVLLDQGIDGFWNDMNEPAIFYTQDHLKEVFDAIEDYKGKNLDIKSFFAFKDLVGSIDNNEADYKRFYHEYKGMKIRHDKVHNLFGYNMTRAAGEAFERLSPDKRILMFSRSSYIGMHRYGGIWCGDNKSWWSHLLLNIQQMPALSMCGFLYSGADVCGFGADTTEDLAIRWISFGIFTPLFRNHAAAGTRYQELYRFDSKDTFKKLIDLRYALIPYLYSEFMKAVLNYEMLFKPLCFEYDDDRSREVEDQLLVGDSIMIAPVYKQNTTGRYVYLPEDMKMIRFRSYDDYDEEVLPKGDHYLRADLGEVLVFVRKGRVLPITEPANRTGALATDNLTYIGFEADAKSYDMYTDDGITRI</sequence>
<dbReference type="OrthoDB" id="176168at2"/>
<feature type="domain" description="Glycosyl hydrolase family 31 C-terminal" evidence="7">
    <location>
        <begin position="534"/>
        <end position="622"/>
    </location>
</feature>
<dbReference type="PANTHER" id="PTHR22762:SF120">
    <property type="entry name" value="HETEROGLYCAN GLUCOSIDASE 1"/>
    <property type="match status" value="1"/>
</dbReference>
<dbReference type="Proteomes" id="UP000182584">
    <property type="component" value="Unassembled WGS sequence"/>
</dbReference>
<dbReference type="InterPro" id="IPR017853">
    <property type="entry name" value="GH"/>
</dbReference>
<evidence type="ECO:0000313" key="8">
    <source>
        <dbReference type="EMBL" id="SER84729.1"/>
    </source>
</evidence>
<gene>
    <name evidence="8" type="ORF">SAMN04487884_11257</name>
</gene>
<evidence type="ECO:0000256" key="2">
    <source>
        <dbReference type="ARBA" id="ARBA00022801"/>
    </source>
</evidence>
<dbReference type="Gene3D" id="2.60.40.4040">
    <property type="match status" value="1"/>
</dbReference>
<evidence type="ECO:0000256" key="1">
    <source>
        <dbReference type="ARBA" id="ARBA00007806"/>
    </source>
</evidence>
<dbReference type="RefSeq" id="WP_074756186.1">
    <property type="nucleotide sequence ID" value="NZ_FOGJ01000012.1"/>
</dbReference>
<evidence type="ECO:0000259" key="7">
    <source>
        <dbReference type="Pfam" id="PF21365"/>
    </source>
</evidence>
<keyword evidence="3 4" id="KW-0326">Glycosidase</keyword>
<evidence type="ECO:0000256" key="4">
    <source>
        <dbReference type="RuleBase" id="RU361185"/>
    </source>
</evidence>
<feature type="domain" description="Glycoside hydrolase family 31 TIM barrel" evidence="5">
    <location>
        <begin position="165"/>
        <end position="523"/>
    </location>
</feature>
<dbReference type="InterPro" id="IPR000322">
    <property type="entry name" value="Glyco_hydro_31_TIM"/>
</dbReference>
<protein>
    <submittedName>
        <fullName evidence="8">Alpha-glucosidase</fullName>
    </submittedName>
</protein>
<dbReference type="InterPro" id="IPR025887">
    <property type="entry name" value="Glyco_hydro_31_N_dom"/>
</dbReference>
<dbReference type="Pfam" id="PF13802">
    <property type="entry name" value="Gal_mutarotas_2"/>
    <property type="match status" value="1"/>
</dbReference>
<dbReference type="EMBL" id="FOGJ01000012">
    <property type="protein sequence ID" value="SER84729.1"/>
    <property type="molecule type" value="Genomic_DNA"/>
</dbReference>
<evidence type="ECO:0000313" key="9">
    <source>
        <dbReference type="Proteomes" id="UP000182584"/>
    </source>
</evidence>
<dbReference type="Pfam" id="PF21365">
    <property type="entry name" value="Glyco_hydro_31_3rd"/>
    <property type="match status" value="1"/>
</dbReference>
<dbReference type="InterPro" id="IPR011013">
    <property type="entry name" value="Gal_mutarotase_sf_dom"/>
</dbReference>
<dbReference type="Pfam" id="PF01055">
    <property type="entry name" value="Glyco_hydro_31_2nd"/>
    <property type="match status" value="1"/>
</dbReference>
<proteinExistence type="inferred from homology"/>
<keyword evidence="2 4" id="KW-0378">Hydrolase</keyword>
<dbReference type="Gene3D" id="3.20.20.80">
    <property type="entry name" value="Glycosidases"/>
    <property type="match status" value="1"/>
</dbReference>
<dbReference type="CDD" id="cd06604">
    <property type="entry name" value="GH31_glucosidase_II_MalA"/>
    <property type="match status" value="1"/>
</dbReference>
<dbReference type="GO" id="GO:0030246">
    <property type="term" value="F:carbohydrate binding"/>
    <property type="evidence" value="ECO:0007669"/>
    <property type="project" value="InterPro"/>
</dbReference>
<dbReference type="PANTHER" id="PTHR22762">
    <property type="entry name" value="ALPHA-GLUCOSIDASE"/>
    <property type="match status" value="1"/>
</dbReference>
<dbReference type="SUPFAM" id="SSF51445">
    <property type="entry name" value="(Trans)glycosidases"/>
    <property type="match status" value="1"/>
</dbReference>
<evidence type="ECO:0000259" key="6">
    <source>
        <dbReference type="Pfam" id="PF13802"/>
    </source>
</evidence>